<sequence length="113" mass="13105">MNIRLLTSHFHPTAPVGLISFEDHAQCNKKHAFEEVSHYLHPFTLSVQATILKYVPCIQASCSTVKHMTRIAERLRRKRVEYSRKKKQVQSPQARQYMHGYNSFILANALPMP</sequence>
<gene>
    <name evidence="1" type="ORF">BS50DRAFT_295157</name>
</gene>
<keyword evidence="2" id="KW-1185">Reference proteome</keyword>
<accession>A0A2T2NWE5</accession>
<evidence type="ECO:0000313" key="1">
    <source>
        <dbReference type="EMBL" id="PSN69723.1"/>
    </source>
</evidence>
<organism evidence="1 2">
    <name type="scientific">Corynespora cassiicola Philippines</name>
    <dbReference type="NCBI Taxonomy" id="1448308"/>
    <lineage>
        <taxon>Eukaryota</taxon>
        <taxon>Fungi</taxon>
        <taxon>Dikarya</taxon>
        <taxon>Ascomycota</taxon>
        <taxon>Pezizomycotina</taxon>
        <taxon>Dothideomycetes</taxon>
        <taxon>Pleosporomycetidae</taxon>
        <taxon>Pleosporales</taxon>
        <taxon>Corynesporascaceae</taxon>
        <taxon>Corynespora</taxon>
    </lineage>
</organism>
<protein>
    <submittedName>
        <fullName evidence="1">Uncharacterized protein</fullName>
    </submittedName>
</protein>
<name>A0A2T2NWE5_CORCC</name>
<dbReference type="Proteomes" id="UP000240883">
    <property type="component" value="Unassembled WGS sequence"/>
</dbReference>
<reference evidence="1 2" key="1">
    <citation type="journal article" date="2018" name="Front. Microbiol.">
        <title>Genome-Wide Analysis of Corynespora cassiicola Leaf Fall Disease Putative Effectors.</title>
        <authorList>
            <person name="Lopez D."/>
            <person name="Ribeiro S."/>
            <person name="Label P."/>
            <person name="Fumanal B."/>
            <person name="Venisse J.S."/>
            <person name="Kohler A."/>
            <person name="de Oliveira R.R."/>
            <person name="Labutti K."/>
            <person name="Lipzen A."/>
            <person name="Lail K."/>
            <person name="Bauer D."/>
            <person name="Ohm R.A."/>
            <person name="Barry K.W."/>
            <person name="Spatafora J."/>
            <person name="Grigoriev I.V."/>
            <person name="Martin F.M."/>
            <person name="Pujade-Renaud V."/>
        </authorList>
    </citation>
    <scope>NUCLEOTIDE SEQUENCE [LARGE SCALE GENOMIC DNA]</scope>
    <source>
        <strain evidence="1 2">Philippines</strain>
    </source>
</reference>
<proteinExistence type="predicted"/>
<dbReference type="AlphaFoldDB" id="A0A2T2NWE5"/>
<evidence type="ECO:0000313" key="2">
    <source>
        <dbReference type="Proteomes" id="UP000240883"/>
    </source>
</evidence>
<dbReference type="EMBL" id="KZ678132">
    <property type="protein sequence ID" value="PSN69723.1"/>
    <property type="molecule type" value="Genomic_DNA"/>
</dbReference>